<reference evidence="1" key="2">
    <citation type="submission" date="2015-06" db="UniProtKB">
        <authorList>
            <consortium name="EnsemblProtists"/>
        </authorList>
    </citation>
    <scope>IDENTIFICATION</scope>
    <source>
        <strain evidence="1">Emoy2</strain>
    </source>
</reference>
<dbReference type="Proteomes" id="UP000011713">
    <property type="component" value="Unassembled WGS sequence"/>
</dbReference>
<organism evidence="1 2">
    <name type="scientific">Hyaloperonospora arabidopsidis (strain Emoy2)</name>
    <name type="common">Downy mildew agent</name>
    <name type="synonym">Peronospora arabidopsidis</name>
    <dbReference type="NCBI Taxonomy" id="559515"/>
    <lineage>
        <taxon>Eukaryota</taxon>
        <taxon>Sar</taxon>
        <taxon>Stramenopiles</taxon>
        <taxon>Oomycota</taxon>
        <taxon>Peronosporomycetes</taxon>
        <taxon>Peronosporales</taxon>
        <taxon>Peronosporaceae</taxon>
        <taxon>Hyaloperonospora</taxon>
    </lineage>
</organism>
<dbReference type="EnsemblProtists" id="HpaT809849">
    <property type="protein sequence ID" value="HpaP809849"/>
    <property type="gene ID" value="HpaG809849"/>
</dbReference>
<evidence type="ECO:0000313" key="2">
    <source>
        <dbReference type="Proteomes" id="UP000011713"/>
    </source>
</evidence>
<keyword evidence="2" id="KW-1185">Reference proteome</keyword>
<dbReference type="HOGENOM" id="CLU_2431677_0_0_1"/>
<reference evidence="2" key="1">
    <citation type="journal article" date="2010" name="Science">
        <title>Signatures of adaptation to obligate biotrophy in the Hyaloperonospora arabidopsidis genome.</title>
        <authorList>
            <person name="Baxter L."/>
            <person name="Tripathy S."/>
            <person name="Ishaque N."/>
            <person name="Boot N."/>
            <person name="Cabral A."/>
            <person name="Kemen E."/>
            <person name="Thines M."/>
            <person name="Ah-Fong A."/>
            <person name="Anderson R."/>
            <person name="Badejoko W."/>
            <person name="Bittner-Eddy P."/>
            <person name="Boore J.L."/>
            <person name="Chibucos M.C."/>
            <person name="Coates M."/>
            <person name="Dehal P."/>
            <person name="Delehaunty K."/>
            <person name="Dong S."/>
            <person name="Downton P."/>
            <person name="Dumas B."/>
            <person name="Fabro G."/>
            <person name="Fronick C."/>
            <person name="Fuerstenberg S.I."/>
            <person name="Fulton L."/>
            <person name="Gaulin E."/>
            <person name="Govers F."/>
            <person name="Hughes L."/>
            <person name="Humphray S."/>
            <person name="Jiang R.H."/>
            <person name="Judelson H."/>
            <person name="Kamoun S."/>
            <person name="Kyung K."/>
            <person name="Meijer H."/>
            <person name="Minx P."/>
            <person name="Morris P."/>
            <person name="Nelson J."/>
            <person name="Phuntumart V."/>
            <person name="Qutob D."/>
            <person name="Rehmany A."/>
            <person name="Rougon-Cardoso A."/>
            <person name="Ryden P."/>
            <person name="Torto-Alalibo T."/>
            <person name="Studholme D."/>
            <person name="Wang Y."/>
            <person name="Win J."/>
            <person name="Wood J."/>
            <person name="Clifton S.W."/>
            <person name="Rogers J."/>
            <person name="Van den Ackerveken G."/>
            <person name="Jones J.D."/>
            <person name="McDowell J.M."/>
            <person name="Beynon J."/>
            <person name="Tyler B.M."/>
        </authorList>
    </citation>
    <scope>NUCLEOTIDE SEQUENCE [LARGE SCALE GENOMIC DNA]</scope>
    <source>
        <strain evidence="2">Emoy2</strain>
    </source>
</reference>
<dbReference type="EMBL" id="JH597866">
    <property type="status" value="NOT_ANNOTATED_CDS"/>
    <property type="molecule type" value="Genomic_DNA"/>
</dbReference>
<dbReference type="InParanoid" id="M4BTR3"/>
<dbReference type="AlphaFoldDB" id="M4BTR3"/>
<dbReference type="VEuPathDB" id="FungiDB:HpaG809849"/>
<sequence>MVVQRFRWAVEDVNETTHHGPHRCCCDRTLKNCKRLAWSLSTKSWQQDVLQQHSMTISMSPPTYLELYNYRHNRVTSLSSRLRQKQTSSSV</sequence>
<protein>
    <submittedName>
        <fullName evidence="1">Uncharacterized protein</fullName>
    </submittedName>
</protein>
<accession>M4BTR3</accession>
<name>M4BTR3_HYAAE</name>
<evidence type="ECO:0000313" key="1">
    <source>
        <dbReference type="EnsemblProtists" id="HpaP809849"/>
    </source>
</evidence>
<proteinExistence type="predicted"/>